<accession>A0A2P8G2X4</accession>
<protein>
    <submittedName>
        <fullName evidence="1">Uncharacterized protein DUF4276</fullName>
    </submittedName>
</protein>
<evidence type="ECO:0000313" key="2">
    <source>
        <dbReference type="Proteomes" id="UP000240978"/>
    </source>
</evidence>
<keyword evidence="2" id="KW-1185">Reference proteome</keyword>
<name>A0A2P8G2X4_9BACT</name>
<evidence type="ECO:0000313" key="1">
    <source>
        <dbReference type="EMBL" id="PSL28344.1"/>
    </source>
</evidence>
<organism evidence="1 2">
    <name type="scientific">Chitinophaga ginsengisoli</name>
    <dbReference type="NCBI Taxonomy" id="363837"/>
    <lineage>
        <taxon>Bacteria</taxon>
        <taxon>Pseudomonadati</taxon>
        <taxon>Bacteroidota</taxon>
        <taxon>Chitinophagia</taxon>
        <taxon>Chitinophagales</taxon>
        <taxon>Chitinophagaceae</taxon>
        <taxon>Chitinophaga</taxon>
    </lineage>
</organism>
<dbReference type="EMBL" id="PYGK01000008">
    <property type="protein sequence ID" value="PSL28344.1"/>
    <property type="molecule type" value="Genomic_DNA"/>
</dbReference>
<gene>
    <name evidence="1" type="ORF">CLV42_108264</name>
</gene>
<reference evidence="1 2" key="1">
    <citation type="submission" date="2018-03" db="EMBL/GenBank/DDBJ databases">
        <title>Genomic Encyclopedia of Archaeal and Bacterial Type Strains, Phase II (KMG-II): from individual species to whole genera.</title>
        <authorList>
            <person name="Goeker M."/>
        </authorList>
    </citation>
    <scope>NUCLEOTIDE SEQUENCE [LARGE SCALE GENOMIC DNA]</scope>
    <source>
        <strain evidence="1 2">DSM 18107</strain>
    </source>
</reference>
<dbReference type="Proteomes" id="UP000240978">
    <property type="component" value="Unassembled WGS sequence"/>
</dbReference>
<dbReference type="AlphaFoldDB" id="A0A2P8G2X4"/>
<sequence length="184" mass="21032">MNNPAFIVDGYTELKIVQQLCPGRPIKRTDCNGKDVSISVMAKKIASHIRLLNNRYYPIIILVDKENRNIEHEEMVEQIREELVREGVTTQDLRIGVADRMIENWILGDWEVLNGGNSDRPTKTDGCNGTSIIKKVKKSYDKTTDGVDYFIAAKQSSIYVNSPSYKHFIDQLSDIACQYLEFDK</sequence>
<dbReference type="RefSeq" id="WP_170117585.1">
    <property type="nucleotide sequence ID" value="NZ_PYGK01000008.1"/>
</dbReference>
<comment type="caution">
    <text evidence="1">The sequence shown here is derived from an EMBL/GenBank/DDBJ whole genome shotgun (WGS) entry which is preliminary data.</text>
</comment>
<proteinExistence type="predicted"/>